<feature type="signal peptide" evidence="1">
    <location>
        <begin position="1"/>
        <end position="20"/>
    </location>
</feature>
<accession>H5STZ1</accession>
<sequence>MFKRAMAVALFPLITLGVAAMVLGVAQQQKPPDIPKGHVSIKTGAPVELCFRCHKSPPPLPTEKTSFCSTCHINIHIEETEFVDVVRVGNRSKHPVEFTWAAADCSSCHTKPHKTKPAPHPVTEKQPMSAFCQPCHLNPAQPEKAIGGQEKAGEFCAGCHHIGMKPTHVKAPAGVKVNFCFGCHKTAP</sequence>
<gene>
    <name evidence="2" type="ORF">HGMM_OP4C627</name>
</gene>
<protein>
    <submittedName>
        <fullName evidence="2">Uncharacterized protein</fullName>
    </submittedName>
</protein>
<keyword evidence="1" id="KW-0732">Signal</keyword>
<proteinExistence type="predicted"/>
<dbReference type="AlphaFoldDB" id="H5STZ1"/>
<dbReference type="InterPro" id="IPR036280">
    <property type="entry name" value="Multihaem_cyt_sf"/>
</dbReference>
<evidence type="ECO:0000256" key="1">
    <source>
        <dbReference type="SAM" id="SignalP"/>
    </source>
</evidence>
<reference evidence="2" key="1">
    <citation type="journal article" date="2005" name="Environ. Microbiol.">
        <title>Genetic and functional properties of uncultivated thermophilic crenarchaeotes from a subsurface gold mine as revealed by analysis of genome fragments.</title>
        <authorList>
            <person name="Nunoura T."/>
            <person name="Hirayama H."/>
            <person name="Takami H."/>
            <person name="Oida H."/>
            <person name="Nishi S."/>
            <person name="Shimamura S."/>
            <person name="Suzuki Y."/>
            <person name="Inagaki F."/>
            <person name="Takai K."/>
            <person name="Nealson K.H."/>
            <person name="Horikoshi K."/>
        </authorList>
    </citation>
    <scope>NUCLEOTIDE SEQUENCE</scope>
</reference>
<evidence type="ECO:0000313" key="2">
    <source>
        <dbReference type="EMBL" id="BAL59991.1"/>
    </source>
</evidence>
<dbReference type="EMBL" id="AP011803">
    <property type="protein sequence ID" value="BAL59991.1"/>
    <property type="molecule type" value="Genomic_DNA"/>
</dbReference>
<feature type="chain" id="PRO_5003597570" evidence="1">
    <location>
        <begin position="21"/>
        <end position="188"/>
    </location>
</feature>
<dbReference type="SUPFAM" id="SSF48695">
    <property type="entry name" value="Multiheme cytochromes"/>
    <property type="match status" value="1"/>
</dbReference>
<name>H5STZ1_ACEAU</name>
<organism evidence="2">
    <name type="scientific">Acetithermum autotrophicum</name>
    <dbReference type="NCBI Taxonomy" id="1446466"/>
    <lineage>
        <taxon>Bacteria</taxon>
        <taxon>Candidatus Bipolaricaulota</taxon>
        <taxon>Candidatus Acetithermum</taxon>
    </lineage>
</organism>
<dbReference type="Gene3D" id="3.90.10.10">
    <property type="entry name" value="Cytochrome C3"/>
    <property type="match status" value="1"/>
</dbReference>
<reference evidence="2" key="2">
    <citation type="journal article" date="2012" name="PLoS ONE">
        <title>A Deeply Branching Thermophilic Bacterium with an Ancient Acetyl-CoA Pathway Dominates a Subsurface Ecosystem.</title>
        <authorList>
            <person name="Takami H."/>
            <person name="Noguchi H."/>
            <person name="Takaki Y."/>
            <person name="Uchiyama I."/>
            <person name="Toyoda A."/>
            <person name="Nishi S."/>
            <person name="Chee G.-J."/>
            <person name="Arai W."/>
            <person name="Nunoura T."/>
            <person name="Itoh T."/>
            <person name="Hattori M."/>
            <person name="Takai K."/>
        </authorList>
    </citation>
    <scope>NUCLEOTIDE SEQUENCE</scope>
</reference>